<evidence type="ECO:0000313" key="5">
    <source>
        <dbReference type="Proteomes" id="UP001449657"/>
    </source>
</evidence>
<name>A0ABZ2Z6C5_9BACT</name>
<proteinExistence type="predicted"/>
<feature type="domain" description="FecR protein" evidence="2">
    <location>
        <begin position="131"/>
        <end position="227"/>
    </location>
</feature>
<dbReference type="PANTHER" id="PTHR30273:SF2">
    <property type="entry name" value="PROTEIN FECR"/>
    <property type="match status" value="1"/>
</dbReference>
<dbReference type="Gene3D" id="2.60.120.1440">
    <property type="match status" value="1"/>
</dbReference>
<sequence length="343" mass="38960">MDIEQIRKVLERYTQGKCTDEEARIIEQWFASVNRHRSAMIQEEFLQEQLEEVKMRLQDHVATSETPVVPLRPRRWRTWAISGAAALMTGAIALSFLYKPAPSARPENPVPLAMHHAPAKTNRVVRNGYVEITTARGATEKIVLADGSTVNLNAGSRLRYPVSFSGANRDIYLEEGEAFFKVAEDPRHPFIVHSRGLATTALGTSFNIRAYSREQRITVALLTGKVKVDHAERQETVILLPSEQLSFDCQSLAVAKSNFHQEDDIVGWKHGILNFRDASYNEVATELENRYNVTMVNESGNMDWNYSGSFRDESLQEIIETICQIKNISYELKNDTIFLTRKN</sequence>
<dbReference type="RefSeq" id="WP_341840962.1">
    <property type="nucleotide sequence ID" value="NZ_CP149792.1"/>
</dbReference>
<dbReference type="EMBL" id="CP150096">
    <property type="protein sequence ID" value="WZN46226.1"/>
    <property type="molecule type" value="Genomic_DNA"/>
</dbReference>
<accession>A0ABZ2Z6C5</accession>
<dbReference type="PANTHER" id="PTHR30273">
    <property type="entry name" value="PERIPLASMIC SIGNAL SENSOR AND SIGMA FACTOR ACTIVATOR FECR-RELATED"/>
    <property type="match status" value="1"/>
</dbReference>
<dbReference type="PIRSF" id="PIRSF018266">
    <property type="entry name" value="FecR"/>
    <property type="match status" value="1"/>
</dbReference>
<keyword evidence="1" id="KW-0812">Transmembrane</keyword>
<dbReference type="Pfam" id="PF16344">
    <property type="entry name" value="FecR_C"/>
    <property type="match status" value="1"/>
</dbReference>
<evidence type="ECO:0000313" key="4">
    <source>
        <dbReference type="EMBL" id="WZN46226.1"/>
    </source>
</evidence>
<organism evidence="4 5">
    <name type="scientific">Chitinophaga caseinilytica</name>
    <dbReference type="NCBI Taxonomy" id="2267521"/>
    <lineage>
        <taxon>Bacteria</taxon>
        <taxon>Pseudomonadati</taxon>
        <taxon>Bacteroidota</taxon>
        <taxon>Chitinophagia</taxon>
        <taxon>Chitinophagales</taxon>
        <taxon>Chitinophagaceae</taxon>
        <taxon>Chitinophaga</taxon>
    </lineage>
</organism>
<dbReference type="Proteomes" id="UP001449657">
    <property type="component" value="Chromosome"/>
</dbReference>
<dbReference type="Gene3D" id="3.55.50.30">
    <property type="match status" value="1"/>
</dbReference>
<feature type="domain" description="Protein FecR C-terminal" evidence="3">
    <location>
        <begin position="273"/>
        <end position="338"/>
    </location>
</feature>
<dbReference type="InterPro" id="IPR006860">
    <property type="entry name" value="FecR"/>
</dbReference>
<gene>
    <name evidence="4" type="ORF">WJU22_25360</name>
</gene>
<evidence type="ECO:0000256" key="1">
    <source>
        <dbReference type="SAM" id="Phobius"/>
    </source>
</evidence>
<reference evidence="4 5" key="1">
    <citation type="submission" date="2024-03" db="EMBL/GenBank/DDBJ databases">
        <title>Chitinophaga caseinilytica sp. nov., a casein hydrolysing bacterium isolated from forest soil.</title>
        <authorList>
            <person name="Lee D.S."/>
            <person name="Han D.M."/>
            <person name="Baek J.H."/>
            <person name="Choi D.G."/>
            <person name="Jeon J.H."/>
            <person name="Jeon C.O."/>
        </authorList>
    </citation>
    <scope>NUCLEOTIDE SEQUENCE [LARGE SCALE GENOMIC DNA]</scope>
    <source>
        <strain evidence="4 5">KACC 19118</strain>
    </source>
</reference>
<dbReference type="InterPro" id="IPR012373">
    <property type="entry name" value="Ferrdict_sens_TM"/>
</dbReference>
<feature type="transmembrane region" description="Helical" evidence="1">
    <location>
        <begin position="79"/>
        <end position="98"/>
    </location>
</feature>
<evidence type="ECO:0000259" key="3">
    <source>
        <dbReference type="Pfam" id="PF16344"/>
    </source>
</evidence>
<keyword evidence="1" id="KW-0472">Membrane</keyword>
<keyword evidence="1" id="KW-1133">Transmembrane helix</keyword>
<evidence type="ECO:0000259" key="2">
    <source>
        <dbReference type="Pfam" id="PF04773"/>
    </source>
</evidence>
<protein>
    <submittedName>
        <fullName evidence="4">FecR domain-containing protein</fullName>
    </submittedName>
</protein>
<dbReference type="Pfam" id="PF04773">
    <property type="entry name" value="FecR"/>
    <property type="match status" value="1"/>
</dbReference>
<keyword evidence="5" id="KW-1185">Reference proteome</keyword>
<dbReference type="InterPro" id="IPR032508">
    <property type="entry name" value="FecR_C"/>
</dbReference>